<reference evidence="1" key="1">
    <citation type="submission" date="2018-05" db="EMBL/GenBank/DDBJ databases">
        <authorList>
            <person name="Lanie J.A."/>
            <person name="Ng W.-L."/>
            <person name="Kazmierczak K.M."/>
            <person name="Andrzejewski T.M."/>
            <person name="Davidsen T.M."/>
            <person name="Wayne K.J."/>
            <person name="Tettelin H."/>
            <person name="Glass J.I."/>
            <person name="Rusch D."/>
            <person name="Podicherti R."/>
            <person name="Tsui H.-C.T."/>
            <person name="Winkler M.E."/>
        </authorList>
    </citation>
    <scope>NUCLEOTIDE SEQUENCE</scope>
</reference>
<dbReference type="Pfam" id="PF13759">
    <property type="entry name" value="2OG-FeII_Oxy_5"/>
    <property type="match status" value="1"/>
</dbReference>
<sequence length="215" mass="25050">MKSQKLEWIRPFEVTILKTKCPKEHVDYMIEAVTLLLDSEILCEELDASEGLVGNVTNEVHIPQLPGIEGINNWIKEISLKYVNRNYNNKEKNFNKYQKAYFSQNPDISITSEWVVRYNPGDFNPAHFHTNCHLSGLIYLKIPEGFENDSGGNIHFLHGNPADYYDNQYQAVPKVGDMYLWPSWLQHFVYPYKVKGERWVMPFNVLISHGEIQGR</sequence>
<evidence type="ECO:0000313" key="1">
    <source>
        <dbReference type="EMBL" id="SVA54873.1"/>
    </source>
</evidence>
<dbReference type="Gene3D" id="2.60.120.620">
    <property type="entry name" value="q2cbj1_9rhob like domain"/>
    <property type="match status" value="1"/>
</dbReference>
<name>A0A381WSF8_9ZZZZ</name>
<organism evidence="1">
    <name type="scientific">marine metagenome</name>
    <dbReference type="NCBI Taxonomy" id="408172"/>
    <lineage>
        <taxon>unclassified sequences</taxon>
        <taxon>metagenomes</taxon>
        <taxon>ecological metagenomes</taxon>
    </lineage>
</organism>
<protein>
    <recommendedName>
        <fullName evidence="2">JmjC domain-containing protein</fullName>
    </recommendedName>
</protein>
<accession>A0A381WSF8</accession>
<dbReference type="EMBL" id="UINC01012583">
    <property type="protein sequence ID" value="SVA54873.1"/>
    <property type="molecule type" value="Genomic_DNA"/>
</dbReference>
<evidence type="ECO:0008006" key="2">
    <source>
        <dbReference type="Google" id="ProtNLM"/>
    </source>
</evidence>
<dbReference type="InterPro" id="IPR012668">
    <property type="entry name" value="CHP02466"/>
</dbReference>
<gene>
    <name evidence="1" type="ORF">METZ01_LOCUS107727</name>
</gene>
<dbReference type="AlphaFoldDB" id="A0A381WSF8"/>
<proteinExistence type="predicted"/>